<name>A0A4U0VVP2_9PEZI</name>
<proteinExistence type="predicted"/>
<accession>A0A4U0VVP2</accession>
<evidence type="ECO:0000313" key="2">
    <source>
        <dbReference type="Proteomes" id="UP000309340"/>
    </source>
</evidence>
<dbReference type="Proteomes" id="UP000309340">
    <property type="component" value="Unassembled WGS sequence"/>
</dbReference>
<feature type="non-terminal residue" evidence="1">
    <location>
        <position position="51"/>
    </location>
</feature>
<evidence type="ECO:0000313" key="1">
    <source>
        <dbReference type="EMBL" id="TKA53644.1"/>
    </source>
</evidence>
<sequence>MQDTPPDGALELSFERQADIFIAPLQNKKERGQLTGYTLSFYVSLGIVDHE</sequence>
<comment type="caution">
    <text evidence="1">The sequence shown here is derived from an EMBL/GenBank/DDBJ whole genome shotgun (WGS) entry which is preliminary data.</text>
</comment>
<organism evidence="1 2">
    <name type="scientific">Friedmanniomyces simplex</name>
    <dbReference type="NCBI Taxonomy" id="329884"/>
    <lineage>
        <taxon>Eukaryota</taxon>
        <taxon>Fungi</taxon>
        <taxon>Dikarya</taxon>
        <taxon>Ascomycota</taxon>
        <taxon>Pezizomycotina</taxon>
        <taxon>Dothideomycetes</taxon>
        <taxon>Dothideomycetidae</taxon>
        <taxon>Mycosphaerellales</taxon>
        <taxon>Teratosphaeriaceae</taxon>
        <taxon>Friedmanniomyces</taxon>
    </lineage>
</organism>
<dbReference type="EMBL" id="NAJQ01001741">
    <property type="protein sequence ID" value="TKA53644.1"/>
    <property type="molecule type" value="Genomic_DNA"/>
</dbReference>
<reference evidence="1 2" key="1">
    <citation type="submission" date="2017-03" db="EMBL/GenBank/DDBJ databases">
        <title>Genomes of endolithic fungi from Antarctica.</title>
        <authorList>
            <person name="Coleine C."/>
            <person name="Masonjones S."/>
            <person name="Stajich J.E."/>
        </authorList>
    </citation>
    <scope>NUCLEOTIDE SEQUENCE [LARGE SCALE GENOMIC DNA]</scope>
    <source>
        <strain evidence="1 2">CCFEE 5184</strain>
    </source>
</reference>
<protein>
    <submittedName>
        <fullName evidence="1">Uncharacterized protein</fullName>
    </submittedName>
</protein>
<dbReference type="AlphaFoldDB" id="A0A4U0VVP2"/>
<keyword evidence="2" id="KW-1185">Reference proteome</keyword>
<gene>
    <name evidence="1" type="ORF">B0A55_10686</name>
</gene>